<feature type="compositionally biased region" description="Polar residues" evidence="1">
    <location>
        <begin position="550"/>
        <end position="568"/>
    </location>
</feature>
<feature type="region of interest" description="Disordered" evidence="1">
    <location>
        <begin position="594"/>
        <end position="648"/>
    </location>
</feature>
<feature type="compositionally biased region" description="Acidic residues" evidence="1">
    <location>
        <begin position="742"/>
        <end position="760"/>
    </location>
</feature>
<sequence length="871" mass="95043">MTTVSLPLPSLEVTAAADDMEISSEPGRFDDDIDIDFDLTVDRSDNADGDYMLEDTRSETGKAPSIHDQEMNQENIMYDEQENFIGNSTMEDDTTALLDEHLTDASFEAPVDTTIQDAKDEDLIDYDDDDDDDDFGNPAKEEEVHAKEPDTGTQEFQNKSTEDATQSQYSLSNEQVETVEGVYVRDFSAAEEAVQDSGYVDGSEAVHHGEGPVDNNISAADGLSHPTTQSAEEDPTDDAQSRVDHGNAQDLLGAHHSVNDTDDPSDSHNQTDLPVHDNQDQDEQQPEDYPDDENAYHSVIVLYEGAEISLFPPREHDESETYFLGDASLASRSIGDLLNACREVLGDTISEEQELQLEIRDLDLTIGEESAHALSTSFSELLEVYLSLHSLDGTDQPHPLYVDLVTKTKFSARLSSLRGAIAEGRGMSQIWKNDEGDGPYTDDQANPTGDDEYQEAAAQVTDSHTDPPSHVDENANGTDANRQSLEHAVGSSVKPEVSQAAIVEDDKDGDRVELPVEEPQHAYDEIAEHRSPNNGTEGGQTEPLRDGNEAASNYDQSVQNASTGPTHTGDQDIHGHANDHQLDEDLFDFEDIDEREDNSTGSSTVVGDGSAGQEDGKVQGTSTEENIESTHGAENSLVDEGNLNYDNGADLEYEEDFPEHDSEALVEQNTISAELDGDTQDIGATEGGDNLYLHGTDNVATGDQINDAAGIDPDVIDWEDDVADDNPLDHQPNTGAAVAPEGEVDEQDELWDDLLESDQQEVDHLANDEANEPTISVQPDFAASTETLVAGIDNHEQPETARATELDDFDEITYDEEEEETSAPGQDTHDDETHTAPGQPNDSPSGKRSYTEYLEGDLEDGELDPKHHRST</sequence>
<dbReference type="AlphaFoldDB" id="A0A9P4IMN8"/>
<feature type="compositionally biased region" description="Acidic residues" evidence="1">
    <location>
        <begin position="280"/>
        <end position="292"/>
    </location>
</feature>
<feature type="region of interest" description="Disordered" evidence="1">
    <location>
        <begin position="44"/>
        <end position="71"/>
    </location>
</feature>
<dbReference type="OrthoDB" id="5339076at2759"/>
<keyword evidence="3" id="KW-1185">Reference proteome</keyword>
<dbReference type="EMBL" id="ML978121">
    <property type="protein sequence ID" value="KAF2104346.1"/>
    <property type="molecule type" value="Genomic_DNA"/>
</dbReference>
<feature type="region of interest" description="Disordered" evidence="1">
    <location>
        <begin position="718"/>
        <end position="777"/>
    </location>
</feature>
<feature type="compositionally biased region" description="Basic and acidic residues" evidence="1">
    <location>
        <begin position="508"/>
        <end position="531"/>
    </location>
</feature>
<feature type="region of interest" description="Disordered" evidence="1">
    <location>
        <begin position="428"/>
        <end position="577"/>
    </location>
</feature>
<name>A0A9P4IMN8_9PEZI</name>
<accession>A0A9P4IMN8</accession>
<protein>
    <submittedName>
        <fullName evidence="2">Uncharacterized protein</fullName>
    </submittedName>
</protein>
<evidence type="ECO:0000313" key="3">
    <source>
        <dbReference type="Proteomes" id="UP000799772"/>
    </source>
</evidence>
<feature type="region of interest" description="Disordered" evidence="1">
    <location>
        <begin position="99"/>
        <end position="173"/>
    </location>
</feature>
<feature type="compositionally biased region" description="Basic and acidic residues" evidence="1">
    <location>
        <begin position="139"/>
        <end position="150"/>
    </location>
</feature>
<feature type="compositionally biased region" description="Basic and acidic residues" evidence="1">
    <location>
        <begin position="793"/>
        <end position="805"/>
    </location>
</feature>
<reference evidence="2" key="1">
    <citation type="journal article" date="2020" name="Stud. Mycol.">
        <title>101 Dothideomycetes genomes: a test case for predicting lifestyles and emergence of pathogens.</title>
        <authorList>
            <person name="Haridas S."/>
            <person name="Albert R."/>
            <person name="Binder M."/>
            <person name="Bloem J."/>
            <person name="Labutti K."/>
            <person name="Salamov A."/>
            <person name="Andreopoulos B."/>
            <person name="Baker S."/>
            <person name="Barry K."/>
            <person name="Bills G."/>
            <person name="Bluhm B."/>
            <person name="Cannon C."/>
            <person name="Castanera R."/>
            <person name="Culley D."/>
            <person name="Daum C."/>
            <person name="Ezra D."/>
            <person name="Gonzalez J."/>
            <person name="Henrissat B."/>
            <person name="Kuo A."/>
            <person name="Liang C."/>
            <person name="Lipzen A."/>
            <person name="Lutzoni F."/>
            <person name="Magnuson J."/>
            <person name="Mondo S."/>
            <person name="Nolan M."/>
            <person name="Ohm R."/>
            <person name="Pangilinan J."/>
            <person name="Park H.-J."/>
            <person name="Ramirez L."/>
            <person name="Alfaro M."/>
            <person name="Sun H."/>
            <person name="Tritt A."/>
            <person name="Yoshinaga Y."/>
            <person name="Zwiers L.-H."/>
            <person name="Turgeon B."/>
            <person name="Goodwin S."/>
            <person name="Spatafora J."/>
            <person name="Crous P."/>
            <person name="Grigoriev I."/>
        </authorList>
    </citation>
    <scope>NUCLEOTIDE SEQUENCE</scope>
    <source>
        <strain evidence="2">CBS 133067</strain>
    </source>
</reference>
<feature type="region of interest" description="Disordered" evidence="1">
    <location>
        <begin position="790"/>
        <end position="871"/>
    </location>
</feature>
<gene>
    <name evidence="2" type="ORF">NA57DRAFT_51178</name>
</gene>
<dbReference type="Pfam" id="PF10336">
    <property type="entry name" value="DUF2420"/>
    <property type="match status" value="1"/>
</dbReference>
<feature type="compositionally biased region" description="Polar residues" evidence="1">
    <location>
        <begin position="836"/>
        <end position="848"/>
    </location>
</feature>
<organism evidence="2 3">
    <name type="scientific">Rhizodiscina lignyota</name>
    <dbReference type="NCBI Taxonomy" id="1504668"/>
    <lineage>
        <taxon>Eukaryota</taxon>
        <taxon>Fungi</taxon>
        <taxon>Dikarya</taxon>
        <taxon>Ascomycota</taxon>
        <taxon>Pezizomycotina</taxon>
        <taxon>Dothideomycetes</taxon>
        <taxon>Pleosporomycetidae</taxon>
        <taxon>Aulographales</taxon>
        <taxon>Rhizodiscinaceae</taxon>
        <taxon>Rhizodiscina</taxon>
    </lineage>
</organism>
<comment type="caution">
    <text evidence="2">The sequence shown here is derived from an EMBL/GenBank/DDBJ whole genome shotgun (WGS) entry which is preliminary data.</text>
</comment>
<feature type="compositionally biased region" description="Low complexity" evidence="1">
    <location>
        <begin position="599"/>
        <end position="612"/>
    </location>
</feature>
<evidence type="ECO:0000313" key="2">
    <source>
        <dbReference type="EMBL" id="KAF2104346.1"/>
    </source>
</evidence>
<dbReference type="InterPro" id="IPR018822">
    <property type="entry name" value="UPF0646"/>
</dbReference>
<evidence type="ECO:0000256" key="1">
    <source>
        <dbReference type="SAM" id="MobiDB-lite"/>
    </source>
</evidence>
<dbReference type="Proteomes" id="UP000799772">
    <property type="component" value="Unassembled WGS sequence"/>
</dbReference>
<feature type="compositionally biased region" description="Acidic residues" evidence="1">
    <location>
        <begin position="119"/>
        <end position="135"/>
    </location>
</feature>
<feature type="compositionally biased region" description="Polar residues" evidence="1">
    <location>
        <begin position="151"/>
        <end position="173"/>
    </location>
</feature>
<proteinExistence type="predicted"/>
<feature type="compositionally biased region" description="Basic and acidic residues" evidence="1">
    <location>
        <begin position="54"/>
        <end position="70"/>
    </location>
</feature>
<feature type="compositionally biased region" description="Basic and acidic residues" evidence="1">
    <location>
        <begin position="463"/>
        <end position="473"/>
    </location>
</feature>
<feature type="compositionally biased region" description="Acidic residues" evidence="1">
    <location>
        <begin position="806"/>
        <end position="821"/>
    </location>
</feature>
<feature type="region of interest" description="Disordered" evidence="1">
    <location>
        <begin position="193"/>
        <end position="292"/>
    </location>
</feature>